<comment type="cofactor">
    <cofactor evidence="3">
        <name>Zn(2+)</name>
        <dbReference type="ChEBI" id="CHEBI:29105"/>
    </cofactor>
    <text evidence="3">Binds 2 Zn(2+) ions per subunit.</text>
</comment>
<name>A0A6L3UYS6_9BACI</name>
<evidence type="ECO:0000256" key="1">
    <source>
        <dbReference type="ARBA" id="ARBA00006153"/>
    </source>
</evidence>
<evidence type="ECO:0000256" key="2">
    <source>
        <dbReference type="ARBA" id="ARBA00022801"/>
    </source>
</evidence>
<dbReference type="CDD" id="cd03884">
    <property type="entry name" value="M20_bAS"/>
    <property type="match status" value="1"/>
</dbReference>
<keyword evidence="3" id="KW-0862">Zinc</keyword>
<dbReference type="OrthoDB" id="9808195at2"/>
<feature type="binding site" evidence="3">
    <location>
        <position position="80"/>
    </location>
    <ligand>
        <name>Zn(2+)</name>
        <dbReference type="ChEBI" id="CHEBI:29105"/>
        <label>1</label>
    </ligand>
</feature>
<dbReference type="NCBIfam" id="TIGR01879">
    <property type="entry name" value="hydantase"/>
    <property type="match status" value="1"/>
</dbReference>
<evidence type="ECO:0000313" key="6">
    <source>
        <dbReference type="Proteomes" id="UP000481030"/>
    </source>
</evidence>
<dbReference type="Gene3D" id="3.30.70.360">
    <property type="match status" value="1"/>
</dbReference>
<reference evidence="5 6" key="1">
    <citation type="journal article" date="2016" name="Antonie Van Leeuwenhoek">
        <title>Bacillus depressus sp. nov., isolated from soil of a sunflower field.</title>
        <authorList>
            <person name="Wei X."/>
            <person name="Xin D."/>
            <person name="Xin Y."/>
            <person name="Zhang H."/>
            <person name="Wang T."/>
            <person name="Zhang J."/>
        </authorList>
    </citation>
    <scope>NUCLEOTIDE SEQUENCE [LARGE SCALE GENOMIC DNA]</scope>
    <source>
        <strain evidence="5 6">BZ1</strain>
    </source>
</reference>
<organism evidence="5 6">
    <name type="scientific">Cytobacillus depressus</name>
    <dbReference type="NCBI Taxonomy" id="1602942"/>
    <lineage>
        <taxon>Bacteria</taxon>
        <taxon>Bacillati</taxon>
        <taxon>Bacillota</taxon>
        <taxon>Bacilli</taxon>
        <taxon>Bacillales</taxon>
        <taxon>Bacillaceae</taxon>
        <taxon>Cytobacillus</taxon>
    </lineage>
</organism>
<feature type="binding site" evidence="3">
    <location>
        <position position="189"/>
    </location>
    <ligand>
        <name>Zn(2+)</name>
        <dbReference type="ChEBI" id="CHEBI:29105"/>
        <label>1</label>
    </ligand>
</feature>
<accession>A0A6L3UYS6</accession>
<gene>
    <name evidence="5" type="ORF">F7731_25305</name>
</gene>
<dbReference type="InterPro" id="IPR011650">
    <property type="entry name" value="Peptidase_M20_dimer"/>
</dbReference>
<feature type="binding site" evidence="3">
    <location>
        <position position="91"/>
    </location>
    <ligand>
        <name>Zn(2+)</name>
        <dbReference type="ChEBI" id="CHEBI:29105"/>
        <label>2</label>
    </ligand>
</feature>
<evidence type="ECO:0000313" key="5">
    <source>
        <dbReference type="EMBL" id="KAB2328543.1"/>
    </source>
</evidence>
<evidence type="ECO:0000256" key="3">
    <source>
        <dbReference type="PIRSR" id="PIRSR001235-1"/>
    </source>
</evidence>
<comment type="similarity">
    <text evidence="1">Belongs to the peptidase M20 family.</text>
</comment>
<sequence length="409" mass="44373">MNKSQQRIEDHILALCKFTASPGRGVTRLTYSAEDLQARNYIKEIMKDYGLEVREDGLGNIFGKLEGSMADAPSVIVGSHFDSVPNGGAYDGTAGVVAGLEVAALFQENNLKPKYPLEVIAMIEEEGSRFGGGLMGSRGIIGTLCEKDFMNLKDNDGISTVEAMSQIGLDSSLDKQRDPKTMKAFLELHIEQGPILEEANIPIGVVEAIVGLTQLEVTIKGQAGHAGTTPMNRRSDSLVTAAKIIAQLPELALEEGVDTVITTGRLHVYPNGANVIPKKTVFTIDIRSGKEEHVQNVLEKVQELIQSYHVDGIQTSIKKQLYIQPKALSKNIRSLFKQKSEELGISYCSINSGAGHDAMVFSDVTDVGMIFVPSKSGLSHCPEEWSDSRHLAEGVQILYEAAKSLTEAE</sequence>
<dbReference type="GO" id="GO:0016813">
    <property type="term" value="F:hydrolase activity, acting on carbon-nitrogen (but not peptide) bonds, in linear amidines"/>
    <property type="evidence" value="ECO:0007669"/>
    <property type="project" value="InterPro"/>
</dbReference>
<dbReference type="Gene3D" id="3.40.630.10">
    <property type="entry name" value="Zn peptidases"/>
    <property type="match status" value="1"/>
</dbReference>
<dbReference type="InterPro" id="IPR010158">
    <property type="entry name" value="Amidase_Cbmase"/>
</dbReference>
<dbReference type="GO" id="GO:0046872">
    <property type="term" value="F:metal ion binding"/>
    <property type="evidence" value="ECO:0007669"/>
    <property type="project" value="UniProtKB-KW"/>
</dbReference>
<dbReference type="InterPro" id="IPR036264">
    <property type="entry name" value="Bact_exopeptidase_dim_dom"/>
</dbReference>
<dbReference type="SUPFAM" id="SSF55031">
    <property type="entry name" value="Bacterial exopeptidase dimerisation domain"/>
    <property type="match status" value="1"/>
</dbReference>
<feature type="domain" description="Peptidase M20 dimerisation" evidence="4">
    <location>
        <begin position="211"/>
        <end position="308"/>
    </location>
</feature>
<dbReference type="Pfam" id="PF01546">
    <property type="entry name" value="Peptidase_M20"/>
    <property type="match status" value="1"/>
</dbReference>
<keyword evidence="3" id="KW-0479">Metal-binding</keyword>
<dbReference type="InterPro" id="IPR002933">
    <property type="entry name" value="Peptidase_M20"/>
</dbReference>
<proteinExistence type="inferred from homology"/>
<dbReference type="RefSeq" id="WP_151537541.1">
    <property type="nucleotide sequence ID" value="NZ_WBOS01000028.1"/>
</dbReference>
<keyword evidence="6" id="KW-1185">Reference proteome</keyword>
<keyword evidence="2 5" id="KW-0378">Hydrolase</keyword>
<dbReference type="Proteomes" id="UP000481030">
    <property type="component" value="Unassembled WGS sequence"/>
</dbReference>
<feature type="binding site" evidence="3">
    <location>
        <position position="91"/>
    </location>
    <ligand>
        <name>Zn(2+)</name>
        <dbReference type="ChEBI" id="CHEBI:29105"/>
        <label>1</label>
    </ligand>
</feature>
<dbReference type="PANTHER" id="PTHR32494">
    <property type="entry name" value="ALLANTOATE DEIMINASE-RELATED"/>
    <property type="match status" value="1"/>
</dbReference>
<feature type="binding site" evidence="3">
    <location>
        <position position="380"/>
    </location>
    <ligand>
        <name>Zn(2+)</name>
        <dbReference type="ChEBI" id="CHEBI:29105"/>
        <label>2</label>
    </ligand>
</feature>
<protein>
    <submittedName>
        <fullName evidence="5">Zn-dependent hydrolase</fullName>
    </submittedName>
</protein>
<dbReference type="AlphaFoldDB" id="A0A6L3UYS6"/>
<dbReference type="SUPFAM" id="SSF53187">
    <property type="entry name" value="Zn-dependent exopeptidases"/>
    <property type="match status" value="1"/>
</dbReference>
<dbReference type="Pfam" id="PF07687">
    <property type="entry name" value="M20_dimer"/>
    <property type="match status" value="1"/>
</dbReference>
<dbReference type="NCBIfam" id="NF006771">
    <property type="entry name" value="PRK09290.1-5"/>
    <property type="match status" value="1"/>
</dbReference>
<comment type="caution">
    <text evidence="5">The sequence shown here is derived from an EMBL/GenBank/DDBJ whole genome shotgun (WGS) entry which is preliminary data.</text>
</comment>
<feature type="binding site" evidence="3">
    <location>
        <position position="126"/>
    </location>
    <ligand>
        <name>Zn(2+)</name>
        <dbReference type="ChEBI" id="CHEBI:29105"/>
        <label>2</label>
    </ligand>
</feature>
<evidence type="ECO:0000259" key="4">
    <source>
        <dbReference type="Pfam" id="PF07687"/>
    </source>
</evidence>
<dbReference type="EMBL" id="WBOS01000028">
    <property type="protein sequence ID" value="KAB2328543.1"/>
    <property type="molecule type" value="Genomic_DNA"/>
</dbReference>
<dbReference type="PIRSF" id="PIRSF001235">
    <property type="entry name" value="Amidase_carbamoylase"/>
    <property type="match status" value="1"/>
</dbReference>
<dbReference type="PANTHER" id="PTHR32494:SF5">
    <property type="entry name" value="ALLANTOATE AMIDOHYDROLASE"/>
    <property type="match status" value="1"/>
</dbReference>